<accession>A0A0R2NQC6</accession>
<keyword evidence="2" id="KW-1185">Reference proteome</keyword>
<dbReference type="InterPro" id="IPR056510">
    <property type="entry name" value="WapI"/>
</dbReference>
<comment type="caution">
    <text evidence="1">The sequence shown here is derived from an EMBL/GenBank/DDBJ whole genome shotgun (WGS) entry which is preliminary data.</text>
</comment>
<sequence length="135" mass="15867">MNNLELDIDGTLLEFNVTDVGDHSRDAWTNATLRVKNEYFNMNIATTFLSYPELKEISTTLDKLVKDELRPMSLAFIEPYLEIEFNRTHDQQIVCELLLYPEIDSMFTNQHYNLPLDWSHVLKLQKFLSQRLAVL</sequence>
<evidence type="ECO:0000313" key="2">
    <source>
        <dbReference type="Proteomes" id="UP000050920"/>
    </source>
</evidence>
<dbReference type="Pfam" id="PF24716">
    <property type="entry name" value="WapI"/>
    <property type="match status" value="1"/>
</dbReference>
<dbReference type="Proteomes" id="UP000050920">
    <property type="component" value="Unassembled WGS sequence"/>
</dbReference>
<name>A0A0R2NQC6_9LACO</name>
<dbReference type="RefSeq" id="WP_024626230.1">
    <property type="nucleotide sequence ID" value="NZ_AYGX02000063.1"/>
</dbReference>
<organism evidence="1 2">
    <name type="scientific">Lactiplantibacillus fabifermentans DSM 21115</name>
    <dbReference type="NCBI Taxonomy" id="1413187"/>
    <lineage>
        <taxon>Bacteria</taxon>
        <taxon>Bacillati</taxon>
        <taxon>Bacillota</taxon>
        <taxon>Bacilli</taxon>
        <taxon>Lactobacillales</taxon>
        <taxon>Lactobacillaceae</taxon>
        <taxon>Lactiplantibacillus</taxon>
    </lineage>
</organism>
<evidence type="ECO:0000313" key="1">
    <source>
        <dbReference type="EMBL" id="KRO27910.1"/>
    </source>
</evidence>
<protein>
    <submittedName>
        <fullName evidence="1">Uncharacterized protein</fullName>
    </submittedName>
</protein>
<gene>
    <name evidence="1" type="ORF">DY78_GL002814</name>
</gene>
<proteinExistence type="predicted"/>
<dbReference type="AlphaFoldDB" id="A0A0R2NQC6"/>
<dbReference type="EMBL" id="AYGX02000063">
    <property type="protein sequence ID" value="KRO27910.1"/>
    <property type="molecule type" value="Genomic_DNA"/>
</dbReference>
<reference evidence="1 2" key="1">
    <citation type="journal article" date="2015" name="Genome Announc.">
        <title>Expanding the biotechnology potential of lactobacilli through comparative genomics of 213 strains and associated genera.</title>
        <authorList>
            <person name="Sun Z."/>
            <person name="Harris H.M."/>
            <person name="McCann A."/>
            <person name="Guo C."/>
            <person name="Argimon S."/>
            <person name="Zhang W."/>
            <person name="Yang X."/>
            <person name="Jeffery I.B."/>
            <person name="Cooney J.C."/>
            <person name="Kagawa T.F."/>
            <person name="Liu W."/>
            <person name="Song Y."/>
            <person name="Salvetti E."/>
            <person name="Wrobel A."/>
            <person name="Rasinkangas P."/>
            <person name="Parkhill J."/>
            <person name="Rea M.C."/>
            <person name="O'Sullivan O."/>
            <person name="Ritari J."/>
            <person name="Douillard F.P."/>
            <person name="Paul Ross R."/>
            <person name="Yang R."/>
            <person name="Briner A.E."/>
            <person name="Felis G.E."/>
            <person name="de Vos W.M."/>
            <person name="Barrangou R."/>
            <person name="Klaenhammer T.R."/>
            <person name="Caufield P.W."/>
            <person name="Cui Y."/>
            <person name="Zhang H."/>
            <person name="O'Toole P.W."/>
        </authorList>
    </citation>
    <scope>NUCLEOTIDE SEQUENCE [LARGE SCALE GENOMIC DNA]</scope>
    <source>
        <strain evidence="1 2">DSM 21115</strain>
    </source>
</reference>